<reference evidence="3 4" key="1">
    <citation type="submission" date="2019-07" db="EMBL/GenBank/DDBJ databases">
        <title>Whole genome shotgun sequence of Frigoribacterium faeni NBRC 103066.</title>
        <authorList>
            <person name="Hosoyama A."/>
            <person name="Uohara A."/>
            <person name="Ohji S."/>
            <person name="Ichikawa N."/>
        </authorList>
    </citation>
    <scope>NUCLEOTIDE SEQUENCE [LARGE SCALE GENOMIC DNA]</scope>
    <source>
        <strain evidence="3 4">NBRC 103066</strain>
    </source>
</reference>
<organism evidence="3 4">
    <name type="scientific">Frigoribacterium faeni</name>
    <dbReference type="NCBI Taxonomy" id="145483"/>
    <lineage>
        <taxon>Bacteria</taxon>
        <taxon>Bacillati</taxon>
        <taxon>Actinomycetota</taxon>
        <taxon>Actinomycetes</taxon>
        <taxon>Micrococcales</taxon>
        <taxon>Microbacteriaceae</taxon>
        <taxon>Frigoribacterium</taxon>
    </lineage>
</organism>
<keyword evidence="2" id="KW-1133">Transmembrane helix</keyword>
<dbReference type="Proteomes" id="UP000321154">
    <property type="component" value="Unassembled WGS sequence"/>
</dbReference>
<comment type="caution">
    <text evidence="3">The sequence shown here is derived from an EMBL/GenBank/DDBJ whole genome shotgun (WGS) entry which is preliminary data.</text>
</comment>
<dbReference type="PIRSF" id="PIRSF017082">
    <property type="entry name" value="YflP"/>
    <property type="match status" value="1"/>
</dbReference>
<keyword evidence="4" id="KW-1185">Reference proteome</keyword>
<evidence type="ECO:0000256" key="2">
    <source>
        <dbReference type="SAM" id="Phobius"/>
    </source>
</evidence>
<sequence>MVPADERTPPGGLRDRIGLGVTVVLAVAVVVALVATNLARSSTPATAIQAALDGQQLRIMAPANPGGGWDQTARAMQTSLADVIGRSEVYNVGGAGGTPGLAQFVQHEGDASQLMATGAIMIGAVITNESPYSLQDVTMLARLSTEYLVLVVPADSEIQNLDQFAQLMRDDVGGQSISGGSAGGVEQILAGLVAQAAGADPAEVSYVAHSGGGEALTTLLSGRSTAGISGISEIAPYIADGSVRALAVSSPERVENLPDVPTFHEQGLDVELQNWRGVAAPPGISEEDEEALVTMLTEMHDTEAWAEIVETRGWGDEFLTGPEFDEFVAAQEETIGTVLDDIGLGGGQ</sequence>
<dbReference type="SUPFAM" id="SSF53850">
    <property type="entry name" value="Periplasmic binding protein-like II"/>
    <property type="match status" value="1"/>
</dbReference>
<evidence type="ECO:0000256" key="1">
    <source>
        <dbReference type="ARBA" id="ARBA00006987"/>
    </source>
</evidence>
<dbReference type="InterPro" id="IPR042100">
    <property type="entry name" value="Bug_dom1"/>
</dbReference>
<keyword evidence="2" id="KW-0812">Transmembrane</keyword>
<comment type="similarity">
    <text evidence="1">Belongs to the UPF0065 (bug) family.</text>
</comment>
<evidence type="ECO:0000313" key="4">
    <source>
        <dbReference type="Proteomes" id="UP000321154"/>
    </source>
</evidence>
<dbReference type="CDD" id="cd07012">
    <property type="entry name" value="PBP2_Bug_TTT"/>
    <property type="match status" value="1"/>
</dbReference>
<dbReference type="PANTHER" id="PTHR42928">
    <property type="entry name" value="TRICARBOXYLATE-BINDING PROTEIN"/>
    <property type="match status" value="1"/>
</dbReference>
<dbReference type="InterPro" id="IPR005064">
    <property type="entry name" value="BUG"/>
</dbReference>
<dbReference type="Gene3D" id="3.40.190.150">
    <property type="entry name" value="Bordetella uptake gene, domain 1"/>
    <property type="match status" value="1"/>
</dbReference>
<protein>
    <submittedName>
        <fullName evidence="3">C4-dicarboxylate ABC transporter substrate-binding protein</fullName>
    </submittedName>
</protein>
<dbReference type="Pfam" id="PF03401">
    <property type="entry name" value="TctC"/>
    <property type="match status" value="1"/>
</dbReference>
<gene>
    <name evidence="3" type="ORF">FFA01_31110</name>
</gene>
<dbReference type="Gene3D" id="3.40.190.10">
    <property type="entry name" value="Periplasmic binding protein-like II"/>
    <property type="match status" value="1"/>
</dbReference>
<dbReference type="PANTHER" id="PTHR42928:SF3">
    <property type="entry name" value="UPF0065 PROTEIN YFLP"/>
    <property type="match status" value="1"/>
</dbReference>
<proteinExistence type="inferred from homology"/>
<keyword evidence="2" id="KW-0472">Membrane</keyword>
<dbReference type="EMBL" id="BJUV01000068">
    <property type="protein sequence ID" value="GEK84802.1"/>
    <property type="molecule type" value="Genomic_DNA"/>
</dbReference>
<feature type="transmembrane region" description="Helical" evidence="2">
    <location>
        <begin position="17"/>
        <end position="39"/>
    </location>
</feature>
<name>A0ABQ0UTK1_9MICO</name>
<evidence type="ECO:0000313" key="3">
    <source>
        <dbReference type="EMBL" id="GEK84802.1"/>
    </source>
</evidence>
<accession>A0ABQ0UTK1</accession>